<evidence type="ECO:0000313" key="2">
    <source>
        <dbReference type="Proteomes" id="UP000270924"/>
    </source>
</evidence>
<dbReference type="GO" id="GO:0036064">
    <property type="term" value="C:ciliary basal body"/>
    <property type="evidence" value="ECO:0007669"/>
    <property type="project" value="TreeGrafter"/>
</dbReference>
<feature type="non-terminal residue" evidence="1">
    <location>
        <position position="117"/>
    </location>
</feature>
<protein>
    <recommendedName>
        <fullName evidence="3">Tetratricopeptide repeat protein</fullName>
    </recommendedName>
</protein>
<dbReference type="GO" id="GO:0034464">
    <property type="term" value="C:BBSome"/>
    <property type="evidence" value="ECO:0007669"/>
    <property type="project" value="InterPro"/>
</dbReference>
<sequence>MELDFRLKALLYFKHNNIEKAIEICNDILEKNPYDQAAWNLKMSCLTEQFYVDELENDERGIAEIFLDDTVLASKARPGTSLSRPITSGQMSRQAIRFFFASIFQRISYEPTSSNGR</sequence>
<organism evidence="1 2">
    <name type="scientific">Wuchereria bancrofti</name>
    <dbReference type="NCBI Taxonomy" id="6293"/>
    <lineage>
        <taxon>Eukaryota</taxon>
        <taxon>Metazoa</taxon>
        <taxon>Ecdysozoa</taxon>
        <taxon>Nematoda</taxon>
        <taxon>Chromadorea</taxon>
        <taxon>Rhabditida</taxon>
        <taxon>Spirurina</taxon>
        <taxon>Spiruromorpha</taxon>
        <taxon>Filarioidea</taxon>
        <taxon>Onchocercidae</taxon>
        <taxon>Wuchereria</taxon>
    </lineage>
</organism>
<dbReference type="Proteomes" id="UP000270924">
    <property type="component" value="Unassembled WGS sequence"/>
</dbReference>
<gene>
    <name evidence="1" type="ORF">WBA_LOCUS7005</name>
</gene>
<evidence type="ECO:0008006" key="3">
    <source>
        <dbReference type="Google" id="ProtNLM"/>
    </source>
</evidence>
<dbReference type="EMBL" id="UYWW01004606">
    <property type="protein sequence ID" value="VDM13619.1"/>
    <property type="molecule type" value="Genomic_DNA"/>
</dbReference>
<dbReference type="AlphaFoldDB" id="A0A3P7EC32"/>
<dbReference type="OrthoDB" id="421121at2759"/>
<dbReference type="OMA" id="RIYYFWV"/>
<dbReference type="InterPro" id="IPR011990">
    <property type="entry name" value="TPR-like_helical_dom_sf"/>
</dbReference>
<evidence type="ECO:0000313" key="1">
    <source>
        <dbReference type="EMBL" id="VDM13619.1"/>
    </source>
</evidence>
<dbReference type="InParanoid" id="A0A3P7EC32"/>
<reference evidence="1 2" key="1">
    <citation type="submission" date="2018-11" db="EMBL/GenBank/DDBJ databases">
        <authorList>
            <consortium name="Pathogen Informatics"/>
        </authorList>
    </citation>
    <scope>NUCLEOTIDE SEQUENCE [LARGE SCALE GENOMIC DNA]</scope>
</reference>
<keyword evidence="2" id="KW-1185">Reference proteome</keyword>
<name>A0A3P7EC32_WUCBA</name>
<dbReference type="GO" id="GO:1905515">
    <property type="term" value="P:non-motile cilium assembly"/>
    <property type="evidence" value="ECO:0007669"/>
    <property type="project" value="InterPro"/>
</dbReference>
<dbReference type="Gene3D" id="1.25.40.10">
    <property type="entry name" value="Tetratricopeptide repeat domain"/>
    <property type="match status" value="1"/>
</dbReference>
<dbReference type="PANTHER" id="PTHR44177">
    <property type="entry name" value="TETRATRICOPEPTIDE REPEAT PROTEIN 8"/>
    <property type="match status" value="1"/>
</dbReference>
<dbReference type="SUPFAM" id="SSF48439">
    <property type="entry name" value="Protein prenylyltransferase"/>
    <property type="match status" value="1"/>
</dbReference>
<dbReference type="PANTHER" id="PTHR44177:SF1">
    <property type="entry name" value="TETRATRICOPEPTIDE REPEAT PROTEIN 8"/>
    <property type="match status" value="1"/>
</dbReference>
<dbReference type="GO" id="GO:0097730">
    <property type="term" value="C:non-motile cilium"/>
    <property type="evidence" value="ECO:0007669"/>
    <property type="project" value="TreeGrafter"/>
</dbReference>
<accession>A0A3P7EC32</accession>
<proteinExistence type="predicted"/>
<dbReference type="InterPro" id="IPR028796">
    <property type="entry name" value="BBS8"/>
</dbReference>
<dbReference type="CDD" id="cd21341">
    <property type="entry name" value="TTC8_N"/>
    <property type="match status" value="1"/>
</dbReference>